<dbReference type="RefSeq" id="WP_165788680.1">
    <property type="nucleotide sequence ID" value="NZ_MQWA01000001.1"/>
</dbReference>
<dbReference type="InterPro" id="IPR039329">
    <property type="entry name" value="SIAE"/>
</dbReference>
<evidence type="ECO:0000313" key="4">
    <source>
        <dbReference type="EMBL" id="PQJ28123.1"/>
    </source>
</evidence>
<evidence type="ECO:0000256" key="1">
    <source>
        <dbReference type="ARBA" id="ARBA00022801"/>
    </source>
</evidence>
<reference evidence="4 5" key="1">
    <citation type="submission" date="2016-12" db="EMBL/GenBank/DDBJ databases">
        <title>Study of bacterial adaptation to deep sea.</title>
        <authorList>
            <person name="Song J."/>
            <person name="Yoshizawa S."/>
            <person name="Kogure K."/>
        </authorList>
    </citation>
    <scope>NUCLEOTIDE SEQUENCE [LARGE SCALE GENOMIC DNA]</scope>
    <source>
        <strain evidence="4 5">SAORIC-165</strain>
    </source>
</reference>
<feature type="domain" description="Sialate O-acetylesterase" evidence="3">
    <location>
        <begin position="109"/>
        <end position="207"/>
    </location>
</feature>
<dbReference type="PANTHER" id="PTHR22901">
    <property type="entry name" value="SIALATE O-ACETYLESTERASE"/>
    <property type="match status" value="1"/>
</dbReference>
<evidence type="ECO:0000259" key="3">
    <source>
        <dbReference type="Pfam" id="PF03629"/>
    </source>
</evidence>
<comment type="caution">
    <text evidence="4">The sequence shown here is derived from an EMBL/GenBank/DDBJ whole genome shotgun (WGS) entry which is preliminary data.</text>
</comment>
<dbReference type="GO" id="GO:0005975">
    <property type="term" value="P:carbohydrate metabolic process"/>
    <property type="evidence" value="ECO:0007669"/>
    <property type="project" value="TreeGrafter"/>
</dbReference>
<dbReference type="PANTHER" id="PTHR22901:SF0">
    <property type="entry name" value="SIALATE O-ACETYLESTERASE"/>
    <property type="match status" value="1"/>
</dbReference>
<name>A0A2S7U1S7_9BACT</name>
<dbReference type="Pfam" id="PF03629">
    <property type="entry name" value="SASA"/>
    <property type="match status" value="1"/>
</dbReference>
<evidence type="ECO:0000313" key="5">
    <source>
        <dbReference type="Proteomes" id="UP000239907"/>
    </source>
</evidence>
<feature type="chain" id="PRO_5015405779" description="Sialate O-acetylesterase domain-containing protein" evidence="2">
    <location>
        <begin position="25"/>
        <end position="211"/>
    </location>
</feature>
<keyword evidence="5" id="KW-1185">Reference proteome</keyword>
<dbReference type="Proteomes" id="UP000239907">
    <property type="component" value="Unassembled WGS sequence"/>
</dbReference>
<dbReference type="InterPro" id="IPR013783">
    <property type="entry name" value="Ig-like_fold"/>
</dbReference>
<sequence length="211" mass="23220">MIRFINQPLWSSSLLIALPSLAVADIKMPAFFSDKMVLQQETGAKIWGDVDANQEVNVSFAGQKQTAKADKDGKWNVEFKGLKASKKGAVMTIEAGQDKKQINDILIGEVWIASGQSNMEWTMNKTDNKADIAKDNDDLLRVYVSRNITAIKESTDFAGAWQATKPENTGRFTAVGYEFAKALRQKLNVPVGVIECSWGGKPVQSFVSDEA</sequence>
<dbReference type="GO" id="GO:0001681">
    <property type="term" value="F:sialate O-acetylesterase activity"/>
    <property type="evidence" value="ECO:0007669"/>
    <property type="project" value="InterPro"/>
</dbReference>
<dbReference type="InterPro" id="IPR036514">
    <property type="entry name" value="SGNH_hydro_sf"/>
</dbReference>
<dbReference type="SUPFAM" id="SSF52266">
    <property type="entry name" value="SGNH hydrolase"/>
    <property type="match status" value="1"/>
</dbReference>
<keyword evidence="2" id="KW-0732">Signal</keyword>
<dbReference type="InterPro" id="IPR005181">
    <property type="entry name" value="SASA"/>
</dbReference>
<dbReference type="Gene3D" id="2.60.40.10">
    <property type="entry name" value="Immunoglobulins"/>
    <property type="match status" value="1"/>
</dbReference>
<dbReference type="Gene3D" id="3.40.50.1110">
    <property type="entry name" value="SGNH hydrolase"/>
    <property type="match status" value="1"/>
</dbReference>
<dbReference type="AlphaFoldDB" id="A0A2S7U1S7"/>
<organism evidence="4 5">
    <name type="scientific">Rubritalea profundi</name>
    <dbReference type="NCBI Taxonomy" id="1658618"/>
    <lineage>
        <taxon>Bacteria</taxon>
        <taxon>Pseudomonadati</taxon>
        <taxon>Verrucomicrobiota</taxon>
        <taxon>Verrucomicrobiia</taxon>
        <taxon>Verrucomicrobiales</taxon>
        <taxon>Rubritaleaceae</taxon>
        <taxon>Rubritalea</taxon>
    </lineage>
</organism>
<feature type="signal peptide" evidence="2">
    <location>
        <begin position="1"/>
        <end position="24"/>
    </location>
</feature>
<dbReference type="EMBL" id="MQWA01000001">
    <property type="protein sequence ID" value="PQJ28123.1"/>
    <property type="molecule type" value="Genomic_DNA"/>
</dbReference>
<gene>
    <name evidence="4" type="ORF">BSZ32_06150</name>
</gene>
<protein>
    <recommendedName>
        <fullName evidence="3">Sialate O-acetylesterase domain-containing protein</fullName>
    </recommendedName>
</protein>
<proteinExistence type="predicted"/>
<evidence type="ECO:0000256" key="2">
    <source>
        <dbReference type="SAM" id="SignalP"/>
    </source>
</evidence>
<keyword evidence="1" id="KW-0378">Hydrolase</keyword>
<accession>A0A2S7U1S7</accession>